<organism evidence="7 8">
    <name type="scientific">Aedes aegypti</name>
    <name type="common">Yellowfever mosquito</name>
    <name type="synonym">Culex aegypti</name>
    <dbReference type="NCBI Taxonomy" id="7159"/>
    <lineage>
        <taxon>Eukaryota</taxon>
        <taxon>Metazoa</taxon>
        <taxon>Ecdysozoa</taxon>
        <taxon>Arthropoda</taxon>
        <taxon>Hexapoda</taxon>
        <taxon>Insecta</taxon>
        <taxon>Pterygota</taxon>
        <taxon>Neoptera</taxon>
        <taxon>Endopterygota</taxon>
        <taxon>Diptera</taxon>
        <taxon>Nematocera</taxon>
        <taxon>Culicoidea</taxon>
        <taxon>Culicidae</taxon>
        <taxon>Culicinae</taxon>
        <taxon>Aedini</taxon>
        <taxon>Aedes</taxon>
        <taxon>Stegomyia</taxon>
    </lineage>
</organism>
<dbReference type="PROSITE" id="PS01031">
    <property type="entry name" value="SHSP"/>
    <property type="match status" value="1"/>
</dbReference>
<comment type="similarity">
    <text evidence="2 4 5">Belongs to the small heat shock protein (HSP20) family.</text>
</comment>
<protein>
    <submittedName>
        <fullName evidence="7">AAEL013350-PA</fullName>
    </submittedName>
</protein>
<dbReference type="KEGG" id="aag:5577707"/>
<dbReference type="GO" id="GO:0005737">
    <property type="term" value="C:cytoplasm"/>
    <property type="evidence" value="ECO:0007669"/>
    <property type="project" value="TreeGrafter"/>
</dbReference>
<sequence>MVLLPTILFSDLWDGCLDSPIRSSQIRCQHLDRQPFPGGFLVTFDDAPKKCDRKPCCRTPSQRKNEGNKQETADKAPVNFQVSLNVQEFQPEDISVKATSQFVIVEAKHEEKDAENGYVLRQFVRRYRLPEGHDSDRIESTLSSDGVLTISAPVLALPAPEKEHSVMVNRVKISTADEKQCTKENKNFTLEDLDE</sequence>
<dbReference type="STRING" id="7159.Q16JG4"/>
<dbReference type="GO" id="GO:0009408">
    <property type="term" value="P:response to heat"/>
    <property type="evidence" value="ECO:0007669"/>
    <property type="project" value="UniProtKB-ARBA"/>
</dbReference>
<dbReference type="CDD" id="cd06526">
    <property type="entry name" value="metazoan_ACD"/>
    <property type="match status" value="1"/>
</dbReference>
<dbReference type="SUPFAM" id="SSF49764">
    <property type="entry name" value="HSP20-like chaperones"/>
    <property type="match status" value="1"/>
</dbReference>
<evidence type="ECO:0000256" key="5">
    <source>
        <dbReference type="RuleBase" id="RU003616"/>
    </source>
</evidence>
<keyword evidence="1" id="KW-0346">Stress response</keyword>
<evidence type="ECO:0000313" key="8">
    <source>
        <dbReference type="Proteomes" id="UP000682892"/>
    </source>
</evidence>
<dbReference type="PIRSF" id="PIRSF036514">
    <property type="entry name" value="Sm_HSP_B1"/>
    <property type="match status" value="1"/>
</dbReference>
<evidence type="ECO:0000256" key="3">
    <source>
        <dbReference type="PIRSR" id="PIRSR036514-1"/>
    </source>
</evidence>
<evidence type="ECO:0000256" key="4">
    <source>
        <dbReference type="PROSITE-ProRule" id="PRU00285"/>
    </source>
</evidence>
<evidence type="ECO:0000313" key="7">
    <source>
        <dbReference type="EMBL" id="EAT34408.1"/>
    </source>
</evidence>
<keyword evidence="3" id="KW-0862">Zinc</keyword>
<feature type="binding site" evidence="3">
    <location>
        <position position="111"/>
    </location>
    <ligand>
        <name>Zn(2+)</name>
        <dbReference type="ChEBI" id="CHEBI:29105"/>
        <label>1</label>
    </ligand>
</feature>
<keyword evidence="3" id="KW-0479">Metal-binding</keyword>
<dbReference type="GO" id="GO:0046872">
    <property type="term" value="F:metal ion binding"/>
    <property type="evidence" value="ECO:0007669"/>
    <property type="project" value="UniProtKB-KW"/>
</dbReference>
<proteinExistence type="inferred from homology"/>
<gene>
    <name evidence="7" type="ORF">AaeL_AAEL013350</name>
</gene>
<dbReference type="Gene3D" id="2.60.40.790">
    <property type="match status" value="1"/>
</dbReference>
<dbReference type="InterPro" id="IPR001436">
    <property type="entry name" value="Alpha-crystallin/sHSP_animal"/>
</dbReference>
<reference evidence="7" key="1">
    <citation type="submission" date="2005-10" db="EMBL/GenBank/DDBJ databases">
        <authorList>
            <person name="Loftus B.J."/>
            <person name="Nene V.M."/>
            <person name="Hannick L.I."/>
            <person name="Bidwell S."/>
            <person name="Haas B."/>
            <person name="Amedeo P."/>
            <person name="Orvis J."/>
            <person name="Wortman J.R."/>
            <person name="White O.R."/>
            <person name="Salzberg S."/>
            <person name="Shumway M."/>
            <person name="Koo H."/>
            <person name="Zhao Y."/>
            <person name="Holmes M."/>
            <person name="Miller J."/>
            <person name="Schatz M."/>
            <person name="Pop M."/>
            <person name="Pai G."/>
            <person name="Utterback T."/>
            <person name="Rogers Y.-H."/>
            <person name="Kravitz S."/>
            <person name="Fraser C.M."/>
        </authorList>
    </citation>
    <scope>NUCLEOTIDE SEQUENCE</scope>
    <source>
        <strain evidence="7">Liverpool</strain>
    </source>
</reference>
<dbReference type="HOGENOM" id="CLU_095001_1_0_1"/>
<feature type="domain" description="SHSP" evidence="6">
    <location>
        <begin position="62"/>
        <end position="169"/>
    </location>
</feature>
<dbReference type="OMA" id="KHEDKDA"/>
<dbReference type="PRINTS" id="PR00299">
    <property type="entry name" value="ACRYSTALLIN"/>
</dbReference>
<dbReference type="Pfam" id="PF00011">
    <property type="entry name" value="HSP20"/>
    <property type="match status" value="1"/>
</dbReference>
<dbReference type="InterPro" id="IPR002068">
    <property type="entry name" value="A-crystallin/Hsp20_dom"/>
</dbReference>
<dbReference type="PhylomeDB" id="Q16JG4"/>
<dbReference type="AlphaFoldDB" id="Q16JG4"/>
<evidence type="ECO:0000256" key="2">
    <source>
        <dbReference type="PIRNR" id="PIRNR036514"/>
    </source>
</evidence>
<dbReference type="InterPro" id="IPR008978">
    <property type="entry name" value="HSP20-like_chaperone"/>
</dbReference>
<feature type="binding site" evidence="3">
    <location>
        <position position="109"/>
    </location>
    <ligand>
        <name>Zn(2+)</name>
        <dbReference type="ChEBI" id="CHEBI:29105"/>
        <label>1</label>
    </ligand>
</feature>
<dbReference type="VEuPathDB" id="VectorBase:AAEL013350"/>
<dbReference type="GO" id="GO:0005634">
    <property type="term" value="C:nucleus"/>
    <property type="evidence" value="ECO:0007669"/>
    <property type="project" value="TreeGrafter"/>
</dbReference>
<dbReference type="PANTHER" id="PTHR45640:SF13">
    <property type="entry name" value="HEAT SHOCK PROTEIN 22-RELATED"/>
    <property type="match status" value="1"/>
</dbReference>
<dbReference type="PaxDb" id="7159-AAEL013350-PA"/>
<dbReference type="EMBL" id="CH478011">
    <property type="protein sequence ID" value="EAT34408.1"/>
    <property type="molecule type" value="Genomic_DNA"/>
</dbReference>
<dbReference type="InterPro" id="IPR055269">
    <property type="entry name" value="Alpha-crystallin/HSP_16"/>
</dbReference>
<evidence type="ECO:0000259" key="6">
    <source>
        <dbReference type="PROSITE" id="PS01031"/>
    </source>
</evidence>
<name>Q16JG4_AEDAE</name>
<dbReference type="GO" id="GO:0051082">
    <property type="term" value="F:unfolded protein binding"/>
    <property type="evidence" value="ECO:0007669"/>
    <property type="project" value="TreeGrafter"/>
</dbReference>
<reference evidence="7" key="3">
    <citation type="submission" date="2012-09" db="EMBL/GenBank/DDBJ databases">
        <authorList>
            <consortium name="VectorBase"/>
        </authorList>
    </citation>
    <scope>NUCLEOTIDE SEQUENCE</scope>
    <source>
        <strain evidence="7">Liverpool</strain>
    </source>
</reference>
<dbReference type="OrthoDB" id="1431247at2759"/>
<evidence type="ECO:0000256" key="1">
    <source>
        <dbReference type="ARBA" id="ARBA00023016"/>
    </source>
</evidence>
<dbReference type="PANTHER" id="PTHR45640">
    <property type="entry name" value="HEAT SHOCK PROTEIN HSP-12.2-RELATED"/>
    <property type="match status" value="1"/>
</dbReference>
<reference evidence="7" key="2">
    <citation type="journal article" date="2007" name="Science">
        <title>Genome sequence of Aedes aegypti, a major arbovirus vector.</title>
        <authorList>
            <person name="Nene V."/>
            <person name="Wortman J.R."/>
            <person name="Lawson D."/>
            <person name="Haas B."/>
            <person name="Kodira C."/>
            <person name="Tu Z.J."/>
            <person name="Loftus B."/>
            <person name="Xi Z."/>
            <person name="Megy K."/>
            <person name="Grabherr M."/>
            <person name="Ren Q."/>
            <person name="Zdobnov E.M."/>
            <person name="Lobo N.F."/>
            <person name="Campbell K.S."/>
            <person name="Brown S.E."/>
            <person name="Bonaldo M.F."/>
            <person name="Zhu J."/>
            <person name="Sinkins S.P."/>
            <person name="Hogenkamp D.G."/>
            <person name="Amedeo P."/>
            <person name="Arensburger P."/>
            <person name="Atkinson P.W."/>
            <person name="Bidwell S."/>
            <person name="Biedler J."/>
            <person name="Birney E."/>
            <person name="Bruggner R.V."/>
            <person name="Costas J."/>
            <person name="Coy M.R."/>
            <person name="Crabtree J."/>
            <person name="Crawford M."/>
            <person name="Debruyn B."/>
            <person name="Decaprio D."/>
            <person name="Eiglmeier K."/>
            <person name="Eisenstadt E."/>
            <person name="El-Dorry H."/>
            <person name="Gelbart W.M."/>
            <person name="Gomes S.L."/>
            <person name="Hammond M."/>
            <person name="Hannick L.I."/>
            <person name="Hogan J.R."/>
            <person name="Holmes M.H."/>
            <person name="Jaffe D."/>
            <person name="Johnston J.S."/>
            <person name="Kennedy R.C."/>
            <person name="Koo H."/>
            <person name="Kravitz S."/>
            <person name="Kriventseva E.V."/>
            <person name="Kulp D."/>
            <person name="Labutti K."/>
            <person name="Lee E."/>
            <person name="Li S."/>
            <person name="Lovin D.D."/>
            <person name="Mao C."/>
            <person name="Mauceli E."/>
            <person name="Menck C.F."/>
            <person name="Miller J.R."/>
            <person name="Montgomery P."/>
            <person name="Mori A."/>
            <person name="Nascimento A.L."/>
            <person name="Naveira H.F."/>
            <person name="Nusbaum C."/>
            <person name="O'leary S."/>
            <person name="Orvis J."/>
            <person name="Pertea M."/>
            <person name="Quesneville H."/>
            <person name="Reidenbach K.R."/>
            <person name="Rogers Y.H."/>
            <person name="Roth C.W."/>
            <person name="Schneider J.R."/>
            <person name="Schatz M."/>
            <person name="Shumway M."/>
            <person name="Stanke M."/>
            <person name="Stinson E.O."/>
            <person name="Tubio J.M."/>
            <person name="Vanzee J.P."/>
            <person name="Verjovski-Almeida S."/>
            <person name="Werner D."/>
            <person name="White O."/>
            <person name="Wyder S."/>
            <person name="Zeng Q."/>
            <person name="Zhao Q."/>
            <person name="Zhao Y."/>
            <person name="Hill C.A."/>
            <person name="Raikhel A.S."/>
            <person name="Soares M.B."/>
            <person name="Knudson D.L."/>
            <person name="Lee N.H."/>
            <person name="Galagan J."/>
            <person name="Salzberg S.L."/>
            <person name="Paulsen I.T."/>
            <person name="Dimopoulos G."/>
            <person name="Collins F.H."/>
            <person name="Birren B."/>
            <person name="Fraser-Liggett C.M."/>
            <person name="Severson D.W."/>
        </authorList>
    </citation>
    <scope>NUCLEOTIDE SEQUENCE [LARGE SCALE GENOMIC DNA]</scope>
    <source>
        <strain evidence="7">Liverpool</strain>
    </source>
</reference>
<dbReference type="GO" id="GO:0042026">
    <property type="term" value="P:protein refolding"/>
    <property type="evidence" value="ECO:0007669"/>
    <property type="project" value="TreeGrafter"/>
</dbReference>
<dbReference type="Proteomes" id="UP000682892">
    <property type="component" value="Unassembled WGS sequence"/>
</dbReference>
<dbReference type="eggNOG" id="KOG3591">
    <property type="taxonomic scope" value="Eukaryota"/>
</dbReference>
<accession>Q16JG4</accession>